<evidence type="ECO:0000256" key="14">
    <source>
        <dbReference type="ARBA" id="ARBA00039020"/>
    </source>
</evidence>
<keyword evidence="5" id="KW-0444">Lipid biosynthesis</keyword>
<dbReference type="InterPro" id="IPR029063">
    <property type="entry name" value="SAM-dependent_MTases_sf"/>
</dbReference>
<evidence type="ECO:0000256" key="9">
    <source>
        <dbReference type="ARBA" id="ARBA00022692"/>
    </source>
</evidence>
<dbReference type="GO" id="GO:0032259">
    <property type="term" value="P:methylation"/>
    <property type="evidence" value="ECO:0007669"/>
    <property type="project" value="UniProtKB-KW"/>
</dbReference>
<evidence type="ECO:0000256" key="10">
    <source>
        <dbReference type="ARBA" id="ARBA00022919"/>
    </source>
</evidence>
<evidence type="ECO:0000256" key="1">
    <source>
        <dbReference type="ARBA" id="ARBA00004141"/>
    </source>
</evidence>
<name>A0A177AEN1_9PEZI</name>
<comment type="pathway">
    <text evidence="2">Lipid metabolism; sphingolipid metabolism.</text>
</comment>
<dbReference type="GO" id="GO:0008168">
    <property type="term" value="F:methyltransferase activity"/>
    <property type="evidence" value="ECO:0007669"/>
    <property type="project" value="UniProtKB-KW"/>
</dbReference>
<proteinExistence type="inferred from homology"/>
<dbReference type="AlphaFoldDB" id="A0A177AEN1"/>
<reference evidence="16" key="1">
    <citation type="submission" date="2016-03" db="EMBL/GenBank/DDBJ databases">
        <title>Updated assembly of Pseudogymnoascus destructans, the fungus causing white-nose syndrome of bats.</title>
        <authorList>
            <person name="Palmer J.M."/>
            <person name="Drees K.P."/>
            <person name="Foster J.T."/>
            <person name="Lindner D.L."/>
        </authorList>
    </citation>
    <scope>NUCLEOTIDE SEQUENCE [LARGE SCALE GENOMIC DNA]</scope>
    <source>
        <strain evidence="16">20631-21</strain>
    </source>
</reference>
<keyword evidence="11 15" id="KW-1133">Transmembrane helix</keyword>
<keyword evidence="13 15" id="KW-0472">Membrane</keyword>
<evidence type="ECO:0000256" key="12">
    <source>
        <dbReference type="ARBA" id="ARBA00023098"/>
    </source>
</evidence>
<evidence type="ECO:0000256" key="15">
    <source>
        <dbReference type="SAM" id="Phobius"/>
    </source>
</evidence>
<dbReference type="Proteomes" id="UP000077154">
    <property type="component" value="Unassembled WGS sequence"/>
</dbReference>
<dbReference type="PANTHER" id="PTHR45197:SF1">
    <property type="entry name" value="SPHINGOLIPID C9-METHYLTRANSFERASE A-RELATED"/>
    <property type="match status" value="1"/>
</dbReference>
<feature type="transmembrane region" description="Helical" evidence="15">
    <location>
        <begin position="58"/>
        <end position="77"/>
    </location>
</feature>
<sequence length="519" mass="58824">MASETKSANGSESDFEFIETPKVHTPTFEKFEECGVKTTAYPAIKNAPLPADGPGSGSFSNIALFSLLFIVPAYTAWKVGGGLKTTIFFGLFTSIPLLISFWYLNSTLGPRKNEKVRLPGRPIEHYLTFKNDADKLKYRGRTKIPIETFHNMYFEGDVEFNGDCLEVLEYRADWASFTFTISLFKFIFFQFAPEVIMHTRSQDEEQVRDHYDRGDDFYGWFLGPRMIYTSGIISDITKEETLEELQDNKLAIVCEKIDLQKDERMLDIGCGWGTLAKFASVNFGAQVTGITLGRNQTAWGNNGLRKAGITEEQSRILCMDYRDIPVPEGKYHKITCLEMAEHVGVRHFKSFLRQVNDMLDDDGVFFLQIAGLRKSWQYEDLMWGLFMNRYVFPGADASTPLGFFVDNLEGAGFEVKSVDTVGVHYSATLWRWYRNWLGNRSKVEAKYGSRWFKIWEFFLAYSTIISRDGGATCYQLTLVKNINSTHRVEGISTQFALTAALAKGRADIKANAAANGVKA</sequence>
<evidence type="ECO:0000256" key="2">
    <source>
        <dbReference type="ARBA" id="ARBA00004760"/>
    </source>
</evidence>
<comment type="similarity">
    <text evidence="4">Belongs to the CFA/CMAS family.</text>
</comment>
<evidence type="ECO:0000256" key="7">
    <source>
        <dbReference type="ARBA" id="ARBA00022679"/>
    </source>
</evidence>
<keyword evidence="6 16" id="KW-0489">Methyltransferase</keyword>
<keyword evidence="7 16" id="KW-0808">Transferase</keyword>
<dbReference type="EMBL" id="KV441392">
    <property type="protein sequence ID" value="OAF60270.1"/>
    <property type="molecule type" value="Genomic_DNA"/>
</dbReference>
<organism evidence="16">
    <name type="scientific">Pseudogymnoascus destructans</name>
    <dbReference type="NCBI Taxonomy" id="655981"/>
    <lineage>
        <taxon>Eukaryota</taxon>
        <taxon>Fungi</taxon>
        <taxon>Dikarya</taxon>
        <taxon>Ascomycota</taxon>
        <taxon>Pezizomycotina</taxon>
        <taxon>Leotiomycetes</taxon>
        <taxon>Thelebolales</taxon>
        <taxon>Thelebolaceae</taxon>
        <taxon>Pseudogymnoascus</taxon>
    </lineage>
</organism>
<comment type="subcellular location">
    <subcellularLocation>
        <location evidence="1">Membrane</location>
        <topology evidence="1">Multi-pass membrane protein</topology>
    </subcellularLocation>
</comment>
<evidence type="ECO:0000256" key="4">
    <source>
        <dbReference type="ARBA" id="ARBA00010815"/>
    </source>
</evidence>
<dbReference type="PANTHER" id="PTHR45197">
    <property type="entry name" value="SYNTHASE, PUTATIVE (AFU_ORTHOLOGUE AFUA_7G04190)-RELATED"/>
    <property type="match status" value="1"/>
</dbReference>
<dbReference type="GO" id="GO:0016020">
    <property type="term" value="C:membrane"/>
    <property type="evidence" value="ECO:0007669"/>
    <property type="project" value="UniProtKB-SubCell"/>
</dbReference>
<evidence type="ECO:0000256" key="13">
    <source>
        <dbReference type="ARBA" id="ARBA00023136"/>
    </source>
</evidence>
<gene>
    <name evidence="16" type="primary">MT2</name>
    <name evidence="16" type="ORF">VC83_02983</name>
</gene>
<dbReference type="OrthoDB" id="412182at2759"/>
<keyword evidence="9 15" id="KW-0812">Transmembrane</keyword>
<evidence type="ECO:0000256" key="6">
    <source>
        <dbReference type="ARBA" id="ARBA00022603"/>
    </source>
</evidence>
<dbReference type="InterPro" id="IPR052290">
    <property type="entry name" value="Sphingo_C9-MT"/>
</dbReference>
<dbReference type="Gene3D" id="3.40.50.150">
    <property type="entry name" value="Vaccinia Virus protein VP39"/>
    <property type="match status" value="1"/>
</dbReference>
<keyword evidence="12" id="KW-0443">Lipid metabolism</keyword>
<evidence type="ECO:0000256" key="11">
    <source>
        <dbReference type="ARBA" id="ARBA00022989"/>
    </source>
</evidence>
<evidence type="ECO:0000256" key="8">
    <source>
        <dbReference type="ARBA" id="ARBA00022691"/>
    </source>
</evidence>
<keyword evidence="8" id="KW-0949">S-adenosyl-L-methionine</keyword>
<dbReference type="SUPFAM" id="SSF53335">
    <property type="entry name" value="S-adenosyl-L-methionine-dependent methyltransferases"/>
    <property type="match status" value="1"/>
</dbReference>
<dbReference type="RefSeq" id="XP_024325552.1">
    <property type="nucleotide sequence ID" value="XM_024466632.1"/>
</dbReference>
<dbReference type="CDD" id="cd02440">
    <property type="entry name" value="AdoMet_MTases"/>
    <property type="match status" value="1"/>
</dbReference>
<evidence type="ECO:0000256" key="5">
    <source>
        <dbReference type="ARBA" id="ARBA00022516"/>
    </source>
</evidence>
<evidence type="ECO:0000313" key="16">
    <source>
        <dbReference type="EMBL" id="OAF60270.1"/>
    </source>
</evidence>
<evidence type="ECO:0000256" key="3">
    <source>
        <dbReference type="ARBA" id="ARBA00004991"/>
    </source>
</evidence>
<dbReference type="Pfam" id="PF02353">
    <property type="entry name" value="CMAS"/>
    <property type="match status" value="1"/>
</dbReference>
<accession>A0A177AEN1</accession>
<feature type="transmembrane region" description="Helical" evidence="15">
    <location>
        <begin position="86"/>
        <end position="104"/>
    </location>
</feature>
<comment type="pathway">
    <text evidence="3">Sphingolipid metabolism.</text>
</comment>
<dbReference type="EC" id="2.1.1.317" evidence="14"/>
<keyword evidence="10" id="KW-0746">Sphingolipid metabolism</keyword>
<dbReference type="VEuPathDB" id="FungiDB:GMDG_06533"/>
<dbReference type="eggNOG" id="ENOG502QS47">
    <property type="taxonomic scope" value="Eukaryota"/>
</dbReference>
<protein>
    <recommendedName>
        <fullName evidence="14">sphingolipid C(9)-methyltransferase</fullName>
        <ecNumber evidence="14">2.1.1.317</ecNumber>
    </recommendedName>
</protein>
<dbReference type="GeneID" id="36286060"/>
<dbReference type="GO" id="GO:0006665">
    <property type="term" value="P:sphingolipid metabolic process"/>
    <property type="evidence" value="ECO:0007669"/>
    <property type="project" value="UniProtKB-KW"/>
</dbReference>